<reference evidence="2 3" key="1">
    <citation type="journal article" date="2021" name="BMC Genomics">
        <title>Datura genome reveals duplications of psychoactive alkaloid biosynthetic genes and high mutation rate following tissue culture.</title>
        <authorList>
            <person name="Rajewski A."/>
            <person name="Carter-House D."/>
            <person name="Stajich J."/>
            <person name="Litt A."/>
        </authorList>
    </citation>
    <scope>NUCLEOTIDE SEQUENCE [LARGE SCALE GENOMIC DNA]</scope>
    <source>
        <strain evidence="2">AR-01</strain>
    </source>
</reference>
<evidence type="ECO:0000313" key="2">
    <source>
        <dbReference type="EMBL" id="MCE3217092.1"/>
    </source>
</evidence>
<comment type="caution">
    <text evidence="2">The sequence shown here is derived from an EMBL/GenBank/DDBJ whole genome shotgun (WGS) entry which is preliminary data.</text>
</comment>
<evidence type="ECO:0000259" key="1">
    <source>
        <dbReference type="Pfam" id="PF12061"/>
    </source>
</evidence>
<feature type="non-terminal residue" evidence="2">
    <location>
        <position position="1"/>
    </location>
</feature>
<protein>
    <recommendedName>
        <fullName evidence="1">Late blight resistance protein R1A-like N-terminal domain-containing protein</fullName>
    </recommendedName>
</protein>
<dbReference type="Pfam" id="PF12061">
    <property type="entry name" value="NB-LRR"/>
    <property type="match status" value="1"/>
</dbReference>
<proteinExistence type="predicted"/>
<feature type="domain" description="Late blight resistance protein R1A-like N-terminal" evidence="1">
    <location>
        <begin position="1"/>
        <end position="78"/>
    </location>
</feature>
<evidence type="ECO:0000313" key="3">
    <source>
        <dbReference type="Proteomes" id="UP000823775"/>
    </source>
</evidence>
<dbReference type="Proteomes" id="UP000823775">
    <property type="component" value="Unassembled WGS sequence"/>
</dbReference>
<dbReference type="InterPro" id="IPR021929">
    <property type="entry name" value="R1A-like_N"/>
</dbReference>
<accession>A0ABS8WVW8</accession>
<keyword evidence="3" id="KW-1185">Reference proteome</keyword>
<organism evidence="2 3">
    <name type="scientific">Datura stramonium</name>
    <name type="common">Jimsonweed</name>
    <name type="synonym">Common thornapple</name>
    <dbReference type="NCBI Taxonomy" id="4076"/>
    <lineage>
        <taxon>Eukaryota</taxon>
        <taxon>Viridiplantae</taxon>
        <taxon>Streptophyta</taxon>
        <taxon>Embryophyta</taxon>
        <taxon>Tracheophyta</taxon>
        <taxon>Spermatophyta</taxon>
        <taxon>Magnoliopsida</taxon>
        <taxon>eudicotyledons</taxon>
        <taxon>Gunneridae</taxon>
        <taxon>Pentapetalae</taxon>
        <taxon>asterids</taxon>
        <taxon>lamiids</taxon>
        <taxon>Solanales</taxon>
        <taxon>Solanaceae</taxon>
        <taxon>Solanoideae</taxon>
        <taxon>Datureae</taxon>
        <taxon>Datura</taxon>
    </lineage>
</organism>
<sequence length="165" mass="18627">ATLQEMLNILRTNLINLPTKALEFHLRDIDFVIIDAGLLVYSLIVNKHEKEVTALGETNQALIPSMKEIIYFITRKSYLLRPNLPRIDGLGSTGFILDNLQEFIGCHLDSASSIKSQLQTIQKEIKCFQKVVEQHDGIQHFATRVMSLAYKVESIIDACEEGVPD</sequence>
<dbReference type="EMBL" id="JACEIK010015687">
    <property type="protein sequence ID" value="MCE3217092.1"/>
    <property type="molecule type" value="Genomic_DNA"/>
</dbReference>
<name>A0ABS8WVW8_DATST</name>
<gene>
    <name evidence="2" type="ORF">HAX54_010322</name>
</gene>